<evidence type="ECO:0000313" key="4">
    <source>
        <dbReference type="Proteomes" id="UP000624244"/>
    </source>
</evidence>
<accession>A0A8H6DVC7</accession>
<evidence type="ECO:0000256" key="1">
    <source>
        <dbReference type="SAM" id="MobiDB-lite"/>
    </source>
</evidence>
<feature type="region of interest" description="Disordered" evidence="1">
    <location>
        <begin position="185"/>
        <end position="213"/>
    </location>
</feature>
<organism evidence="3 4">
    <name type="scientific">Cochliobolus sativus</name>
    <name type="common">Common root rot and spot blotch fungus</name>
    <name type="synonym">Bipolaris sorokiniana</name>
    <dbReference type="NCBI Taxonomy" id="45130"/>
    <lineage>
        <taxon>Eukaryota</taxon>
        <taxon>Fungi</taxon>
        <taxon>Dikarya</taxon>
        <taxon>Ascomycota</taxon>
        <taxon>Pezizomycotina</taxon>
        <taxon>Dothideomycetes</taxon>
        <taxon>Pleosporomycetidae</taxon>
        <taxon>Pleosporales</taxon>
        <taxon>Pleosporineae</taxon>
        <taxon>Pleosporaceae</taxon>
        <taxon>Bipolaris</taxon>
    </lineage>
</organism>
<comment type="caution">
    <text evidence="3">The sequence shown here is derived from an EMBL/GenBank/DDBJ whole genome shotgun (WGS) entry which is preliminary data.</text>
</comment>
<dbReference type="EMBL" id="WNKQ01000008">
    <property type="protein sequence ID" value="KAF5849811.1"/>
    <property type="molecule type" value="Genomic_DNA"/>
</dbReference>
<protein>
    <submittedName>
        <fullName evidence="3">Uncharacterized protein</fullName>
    </submittedName>
</protein>
<dbReference type="OMA" id="TSHNNDI"/>
<gene>
    <name evidence="3" type="ORF">GGP41_005245</name>
</gene>
<feature type="chain" id="PRO_5034002267" evidence="2">
    <location>
        <begin position="29"/>
        <end position="213"/>
    </location>
</feature>
<dbReference type="AlphaFoldDB" id="A0A8H6DVC7"/>
<proteinExistence type="predicted"/>
<sequence>MAPDIPDHWLWLGLGVFTFIAVQQVSHGLQNMRTLTAIHNPQNVPSQRRAIPSSPRSPTHQEDAIKTSSLLTLATSHNNDIRASATKILCTRFYASKTAKDLLIKDLYSKDQEVVHRAQLAFNLLCDMGVWRDSSLAPRIPRGGWRLMESRAQVGGVGASERDVRRRRREAVVISDGEGTIASRGVFARDQEGEDNQDDDESPGLQLNFIPTF</sequence>
<evidence type="ECO:0000256" key="2">
    <source>
        <dbReference type="SAM" id="SignalP"/>
    </source>
</evidence>
<dbReference type="Proteomes" id="UP000624244">
    <property type="component" value="Unassembled WGS sequence"/>
</dbReference>
<evidence type="ECO:0000313" key="3">
    <source>
        <dbReference type="EMBL" id="KAF5849811.1"/>
    </source>
</evidence>
<feature type="compositionally biased region" description="Acidic residues" evidence="1">
    <location>
        <begin position="192"/>
        <end position="202"/>
    </location>
</feature>
<name>A0A8H6DVC7_COCSA</name>
<feature type="region of interest" description="Disordered" evidence="1">
    <location>
        <begin position="38"/>
        <end position="63"/>
    </location>
</feature>
<keyword evidence="2" id="KW-0732">Signal</keyword>
<feature type="signal peptide" evidence="2">
    <location>
        <begin position="1"/>
        <end position="28"/>
    </location>
</feature>
<reference evidence="3" key="1">
    <citation type="submission" date="2019-11" db="EMBL/GenBank/DDBJ databases">
        <title>Bipolaris sorokiniana Genome sequencing.</title>
        <authorList>
            <person name="Wang H."/>
        </authorList>
    </citation>
    <scope>NUCLEOTIDE SEQUENCE</scope>
</reference>